<feature type="domain" description="DUF397" evidence="1">
    <location>
        <begin position="62"/>
        <end position="101"/>
    </location>
</feature>
<organism evidence="2 3">
    <name type="scientific">Streptomyces caeni</name>
    <dbReference type="NCBI Taxonomy" id="2307231"/>
    <lineage>
        <taxon>Bacteria</taxon>
        <taxon>Bacillati</taxon>
        <taxon>Actinomycetota</taxon>
        <taxon>Actinomycetes</taxon>
        <taxon>Kitasatosporales</taxon>
        <taxon>Streptomycetaceae</taxon>
        <taxon>Streptomyces</taxon>
    </lineage>
</organism>
<proteinExistence type="predicted"/>
<evidence type="ECO:0000313" key="2">
    <source>
        <dbReference type="EMBL" id="MFD1662010.1"/>
    </source>
</evidence>
<comment type="caution">
    <text evidence="2">The sequence shown here is derived from an EMBL/GenBank/DDBJ whole genome shotgun (WGS) entry which is preliminary data.</text>
</comment>
<protein>
    <submittedName>
        <fullName evidence="2">DUF397 domain-containing protein</fullName>
    </submittedName>
</protein>
<dbReference type="Pfam" id="PF04149">
    <property type="entry name" value="DUF397"/>
    <property type="match status" value="1"/>
</dbReference>
<name>A0ABW4IX86_9ACTN</name>
<reference evidence="3" key="1">
    <citation type="journal article" date="2019" name="Int. J. Syst. Evol. Microbiol.">
        <title>The Global Catalogue of Microorganisms (GCM) 10K type strain sequencing project: providing services to taxonomists for standard genome sequencing and annotation.</title>
        <authorList>
            <consortium name="The Broad Institute Genomics Platform"/>
            <consortium name="The Broad Institute Genome Sequencing Center for Infectious Disease"/>
            <person name="Wu L."/>
            <person name="Ma J."/>
        </authorList>
    </citation>
    <scope>NUCLEOTIDE SEQUENCE [LARGE SCALE GENOMIC DNA]</scope>
    <source>
        <strain evidence="3">CGMCC 1.12470</strain>
    </source>
</reference>
<evidence type="ECO:0000259" key="1">
    <source>
        <dbReference type="Pfam" id="PF04149"/>
    </source>
</evidence>
<dbReference type="RefSeq" id="WP_381088893.1">
    <property type="nucleotide sequence ID" value="NZ_JBHUDX010000085.1"/>
</dbReference>
<sequence length="103" mass="11549">MARITQSQRFDRRKERFVEIRKVLPRVVTDPFRPLPGLGSQAPRIWNQSARVREALQLQQLGGECVGVARNIPGTVALRDSKDPKGRVLRLSPAAWACFASAQ</sequence>
<dbReference type="InterPro" id="IPR007278">
    <property type="entry name" value="DUF397"/>
</dbReference>
<gene>
    <name evidence="2" type="ORF">ACFSL4_28435</name>
</gene>
<dbReference type="Proteomes" id="UP001597261">
    <property type="component" value="Unassembled WGS sequence"/>
</dbReference>
<accession>A0ABW4IX86</accession>
<evidence type="ECO:0000313" key="3">
    <source>
        <dbReference type="Proteomes" id="UP001597261"/>
    </source>
</evidence>
<keyword evidence="3" id="KW-1185">Reference proteome</keyword>
<dbReference type="EMBL" id="JBHUDX010000085">
    <property type="protein sequence ID" value="MFD1662010.1"/>
    <property type="molecule type" value="Genomic_DNA"/>
</dbReference>